<feature type="domain" description="Ubiquitin-like" evidence="2">
    <location>
        <begin position="19"/>
        <end position="91"/>
    </location>
</feature>
<dbReference type="EMBL" id="JAOPGA020000460">
    <property type="protein sequence ID" value="KAL0478690.1"/>
    <property type="molecule type" value="Genomic_DNA"/>
</dbReference>
<gene>
    <name evidence="3" type="ORF">AKO1_008306</name>
</gene>
<dbReference type="AlphaFoldDB" id="A0AAW2YNJ4"/>
<dbReference type="PROSITE" id="PS50053">
    <property type="entry name" value="UBIQUITIN_2"/>
    <property type="match status" value="1"/>
</dbReference>
<sequence length="458" mass="51961">MSKQAIKQPLAGNNTANVVTIRARGKDGTFRFDLKPNDTIDTVANEISKQTGVPPHTIKVSLDPKLLEKSPLSNKNTITQCGIKRGDMLHFAYDPTLKSKQDVQEEERKRAVQEEMGEGDDLSSLGLRHRKKNWTLAEYMKLREEVTIRIKHQKFGVCTTVSVDNQSANAFQLFLREMAMTAQRMAFLYGTFEKSSPPQDEEAENEKTTEEYVIENDEYEAAIANVAFEPKQRGTAESFHQIEDANINDRADTLASLLGMRRVGWIFSHDGSRDYPLCGEEIIKAAEYQSKYGPAFVTITVFPNEEGQLEFQAFQVSKQCVEMYEKGLLRVDPDNAEVMKTTKPVQVERKETQEIDSLLLICNVAIKNYTSKLQVGFPIRNRPSSDHVQNMTKLKQVLLARKNQKFVQRVSDFHMLLFLTEFLSLNSDFPPLCDAILRQDNDGAQNFEPLINGYAGLD</sequence>
<dbReference type="Proteomes" id="UP001431209">
    <property type="component" value="Unassembled WGS sequence"/>
</dbReference>
<keyword evidence="4" id="KW-1185">Reference proteome</keyword>
<dbReference type="InterPro" id="IPR016563">
    <property type="entry name" value="Npl4"/>
</dbReference>
<dbReference type="PANTHER" id="PTHR12710:SF0">
    <property type="entry name" value="NUCLEAR PROTEIN LOCALIZATION PROTEIN 4 HOMOLOG"/>
    <property type="match status" value="1"/>
</dbReference>
<organism evidence="3 4">
    <name type="scientific">Acrasis kona</name>
    <dbReference type="NCBI Taxonomy" id="1008807"/>
    <lineage>
        <taxon>Eukaryota</taxon>
        <taxon>Discoba</taxon>
        <taxon>Heterolobosea</taxon>
        <taxon>Tetramitia</taxon>
        <taxon>Eutetramitia</taxon>
        <taxon>Acrasidae</taxon>
        <taxon>Acrasis</taxon>
    </lineage>
</organism>
<feature type="region of interest" description="Disordered" evidence="1">
    <location>
        <begin position="100"/>
        <end position="124"/>
    </location>
</feature>
<evidence type="ECO:0000313" key="4">
    <source>
        <dbReference type="Proteomes" id="UP001431209"/>
    </source>
</evidence>
<dbReference type="SUPFAM" id="SSF54236">
    <property type="entry name" value="Ubiquitin-like"/>
    <property type="match status" value="1"/>
</dbReference>
<dbReference type="CDD" id="cd08061">
    <property type="entry name" value="MPN_NPL4"/>
    <property type="match status" value="1"/>
</dbReference>
<accession>A0AAW2YNJ4</accession>
<dbReference type="Pfam" id="PF05021">
    <property type="entry name" value="NPL4"/>
    <property type="match status" value="2"/>
</dbReference>
<name>A0AAW2YNJ4_9EUKA</name>
<comment type="caution">
    <text evidence="3">The sequence shown here is derived from an EMBL/GenBank/DDBJ whole genome shotgun (WGS) entry which is preliminary data.</text>
</comment>
<feature type="compositionally biased region" description="Basic and acidic residues" evidence="1">
    <location>
        <begin position="100"/>
        <end position="113"/>
    </location>
</feature>
<proteinExistence type="predicted"/>
<evidence type="ECO:0000259" key="2">
    <source>
        <dbReference type="PROSITE" id="PS50053"/>
    </source>
</evidence>
<dbReference type="InterPro" id="IPR000626">
    <property type="entry name" value="Ubiquitin-like_dom"/>
</dbReference>
<dbReference type="Pfam" id="PF00240">
    <property type="entry name" value="ubiquitin"/>
    <property type="match status" value="1"/>
</dbReference>
<reference evidence="3 4" key="1">
    <citation type="submission" date="2024-03" db="EMBL/GenBank/DDBJ databases">
        <title>The Acrasis kona genome and developmental transcriptomes reveal deep origins of eukaryotic multicellular pathways.</title>
        <authorList>
            <person name="Sheikh S."/>
            <person name="Fu C.-J."/>
            <person name="Brown M.W."/>
            <person name="Baldauf S.L."/>
        </authorList>
    </citation>
    <scope>NUCLEOTIDE SEQUENCE [LARGE SCALE GENOMIC DNA]</scope>
    <source>
        <strain evidence="3 4">ATCC MYA-3509</strain>
    </source>
</reference>
<dbReference type="Gene3D" id="3.10.20.90">
    <property type="entry name" value="Phosphatidylinositol 3-kinase Catalytic Subunit, Chain A, domain 1"/>
    <property type="match status" value="1"/>
</dbReference>
<dbReference type="GO" id="GO:0006511">
    <property type="term" value="P:ubiquitin-dependent protein catabolic process"/>
    <property type="evidence" value="ECO:0007669"/>
    <property type="project" value="InterPro"/>
</dbReference>
<dbReference type="Gene3D" id="3.40.140.10">
    <property type="entry name" value="Cytidine Deaminase, domain 2"/>
    <property type="match status" value="1"/>
</dbReference>
<protein>
    <submittedName>
        <fullName evidence="3">Nuclear protein localization protein</fullName>
    </submittedName>
</protein>
<evidence type="ECO:0000256" key="1">
    <source>
        <dbReference type="SAM" id="MobiDB-lite"/>
    </source>
</evidence>
<dbReference type="InterPro" id="IPR007717">
    <property type="entry name" value="NPL4_C"/>
</dbReference>
<dbReference type="PANTHER" id="PTHR12710">
    <property type="entry name" value="NUCLEAR PROTEIN LOCALIZATION 4"/>
    <property type="match status" value="1"/>
</dbReference>
<dbReference type="InterPro" id="IPR029071">
    <property type="entry name" value="Ubiquitin-like_domsf"/>
</dbReference>
<evidence type="ECO:0000313" key="3">
    <source>
        <dbReference type="EMBL" id="KAL0478690.1"/>
    </source>
</evidence>